<dbReference type="PRINTS" id="PR00267">
    <property type="entry name" value="INTFRNREGFCT"/>
</dbReference>
<comment type="caution">
    <text evidence="3">The sequence shown here is derived from an EMBL/GenBank/DDBJ whole genome shotgun (WGS) entry which is preliminary data.</text>
</comment>
<dbReference type="InterPro" id="IPR019471">
    <property type="entry name" value="Interferon_reg_factor-3"/>
</dbReference>
<gene>
    <name evidence="3" type="ORF">C0Q70_19084</name>
</gene>
<dbReference type="GO" id="GO:0005634">
    <property type="term" value="C:nucleus"/>
    <property type="evidence" value="ECO:0007669"/>
    <property type="project" value="TreeGrafter"/>
</dbReference>
<dbReference type="SUPFAM" id="SSF49879">
    <property type="entry name" value="SMAD/FHA domain"/>
    <property type="match status" value="1"/>
</dbReference>
<dbReference type="Pfam" id="PF10401">
    <property type="entry name" value="IRF-3"/>
    <property type="match status" value="1"/>
</dbReference>
<dbReference type="STRING" id="400727.A0A2T7NIC1"/>
<dbReference type="InterPro" id="IPR001346">
    <property type="entry name" value="Interferon_reg_fact_DNA-bd_dom"/>
</dbReference>
<evidence type="ECO:0000259" key="2">
    <source>
        <dbReference type="PROSITE" id="PS51507"/>
    </source>
</evidence>
<dbReference type="SMART" id="SM00348">
    <property type="entry name" value="IRF"/>
    <property type="match status" value="1"/>
</dbReference>
<dbReference type="PANTHER" id="PTHR11949">
    <property type="entry name" value="INTERFERON REGULATORY FACTOR"/>
    <property type="match status" value="1"/>
</dbReference>
<dbReference type="PROSITE" id="PS51507">
    <property type="entry name" value="IRF_2"/>
    <property type="match status" value="1"/>
</dbReference>
<reference evidence="3 4" key="1">
    <citation type="submission" date="2018-04" db="EMBL/GenBank/DDBJ databases">
        <title>The genome of golden apple snail Pomacea canaliculata provides insight into stress tolerance and invasive adaptation.</title>
        <authorList>
            <person name="Liu C."/>
            <person name="Liu B."/>
            <person name="Ren Y."/>
            <person name="Zhang Y."/>
            <person name="Wang H."/>
            <person name="Li S."/>
            <person name="Jiang F."/>
            <person name="Yin L."/>
            <person name="Zhang G."/>
            <person name="Qian W."/>
            <person name="Fan W."/>
        </authorList>
    </citation>
    <scope>NUCLEOTIDE SEQUENCE [LARGE SCALE GENOMIC DNA]</scope>
    <source>
        <strain evidence="3">SZHN2017</strain>
        <tissue evidence="3">Muscle</tissue>
    </source>
</reference>
<dbReference type="OrthoDB" id="6538197at2759"/>
<dbReference type="EMBL" id="PZQS01000012">
    <property type="protein sequence ID" value="PVD20921.1"/>
    <property type="molecule type" value="Genomic_DNA"/>
</dbReference>
<name>A0A2T7NIC1_POMCA</name>
<dbReference type="GO" id="GO:0002376">
    <property type="term" value="P:immune system process"/>
    <property type="evidence" value="ECO:0007669"/>
    <property type="project" value="TreeGrafter"/>
</dbReference>
<dbReference type="InterPro" id="IPR036388">
    <property type="entry name" value="WH-like_DNA-bd_sf"/>
</dbReference>
<evidence type="ECO:0000313" key="4">
    <source>
        <dbReference type="Proteomes" id="UP000245119"/>
    </source>
</evidence>
<dbReference type="GO" id="GO:0000981">
    <property type="term" value="F:DNA-binding transcription factor activity, RNA polymerase II-specific"/>
    <property type="evidence" value="ECO:0007669"/>
    <property type="project" value="TreeGrafter"/>
</dbReference>
<dbReference type="SMART" id="SM01243">
    <property type="entry name" value="IRF-3"/>
    <property type="match status" value="1"/>
</dbReference>
<dbReference type="AlphaFoldDB" id="A0A2T7NIC1"/>
<dbReference type="Gene3D" id="2.60.200.10">
    <property type="match status" value="1"/>
</dbReference>
<dbReference type="GO" id="GO:0000978">
    <property type="term" value="F:RNA polymerase II cis-regulatory region sequence-specific DNA binding"/>
    <property type="evidence" value="ECO:0007669"/>
    <property type="project" value="TreeGrafter"/>
</dbReference>
<dbReference type="SUPFAM" id="SSF46785">
    <property type="entry name" value="Winged helix' DNA-binding domain"/>
    <property type="match status" value="1"/>
</dbReference>
<dbReference type="Gene3D" id="1.10.10.10">
    <property type="entry name" value="Winged helix-like DNA-binding domain superfamily/Winged helix DNA-binding domain"/>
    <property type="match status" value="1"/>
</dbReference>
<dbReference type="PANTHER" id="PTHR11949:SF17">
    <property type="entry name" value="IRF TRYPTOPHAN PENTAD REPEAT DOMAIN-CONTAINING PROTEIN"/>
    <property type="match status" value="1"/>
</dbReference>
<keyword evidence="4" id="KW-1185">Reference proteome</keyword>
<dbReference type="InterPro" id="IPR017855">
    <property type="entry name" value="SMAD-like_dom_sf"/>
</dbReference>
<feature type="compositionally biased region" description="Basic and acidic residues" evidence="1">
    <location>
        <begin position="1"/>
        <end position="10"/>
    </location>
</feature>
<evidence type="ECO:0000313" key="3">
    <source>
        <dbReference type="EMBL" id="PVD20921.1"/>
    </source>
</evidence>
<dbReference type="Pfam" id="PF00605">
    <property type="entry name" value="IRF"/>
    <property type="match status" value="1"/>
</dbReference>
<protein>
    <recommendedName>
        <fullName evidence="2">IRF tryptophan pentad repeat domain-containing protein</fullName>
    </recommendedName>
</protein>
<evidence type="ECO:0000256" key="1">
    <source>
        <dbReference type="SAM" id="MobiDB-lite"/>
    </source>
</evidence>
<dbReference type="InterPro" id="IPR008984">
    <property type="entry name" value="SMAD_FHA_dom_sf"/>
</dbReference>
<feature type="domain" description="IRF tryptophan pentad repeat" evidence="2">
    <location>
        <begin position="37"/>
        <end position="144"/>
    </location>
</feature>
<sequence length="502" mass="56902">MSETNAKNDENCSETVLPDSTSAEPDLSEDGGCKKKKETLGPWLWAKVQGGLFPGLRWLDFDKQIFSIPWRHGKNSDWSEQDTLIFKEWEKHKGRYKEFRDTPDYAAWKTRFRCALNRVKDIEPVKEMDCENGPNPFRAFQFVHRADCSSQSPPNAEIATHDISDRKEYCSSMLPAVVRGMEDVKIGEGRGQMYGSNNRIGDYRSGLIELQADLVCTPTVVPDLSCIDKKDLVEGFDLPPLSDISIDKSINSIEMTETRGTRATTEHGDLLDIDRKDLVRFDPDLSLSKISFDQNISSLNMTSTSSMGIEATAVPLGTQTQQGLQCNGQEMKVTVRFFEKPVLQVQVTSKSGCYLYYKQPSMSRFQPSLDWRMCKTRIYAGLPGQTGEAVMIERQNNAFKIFDFHGYFFPALEQYKMQRGPRPSPNVILALGQNFNTESEIYKKLFITITVGHVFADQLLRQLSSILPAANDTCDESMHISSSDNFDQILSEWPIEQAVYEQ</sequence>
<dbReference type="InterPro" id="IPR036390">
    <property type="entry name" value="WH_DNA-bd_sf"/>
</dbReference>
<feature type="region of interest" description="Disordered" evidence="1">
    <location>
        <begin position="1"/>
        <end position="34"/>
    </location>
</feature>
<accession>A0A2T7NIC1</accession>
<proteinExistence type="predicted"/>
<dbReference type="CDD" id="cd00103">
    <property type="entry name" value="IRF"/>
    <property type="match status" value="1"/>
</dbReference>
<dbReference type="Proteomes" id="UP000245119">
    <property type="component" value="Linkage Group LG12"/>
</dbReference>
<dbReference type="GO" id="GO:0045893">
    <property type="term" value="P:positive regulation of DNA-templated transcription"/>
    <property type="evidence" value="ECO:0007669"/>
    <property type="project" value="UniProtKB-ARBA"/>
</dbReference>
<organism evidence="3 4">
    <name type="scientific">Pomacea canaliculata</name>
    <name type="common">Golden apple snail</name>
    <dbReference type="NCBI Taxonomy" id="400727"/>
    <lineage>
        <taxon>Eukaryota</taxon>
        <taxon>Metazoa</taxon>
        <taxon>Spiralia</taxon>
        <taxon>Lophotrochozoa</taxon>
        <taxon>Mollusca</taxon>
        <taxon>Gastropoda</taxon>
        <taxon>Caenogastropoda</taxon>
        <taxon>Architaenioglossa</taxon>
        <taxon>Ampullarioidea</taxon>
        <taxon>Ampullariidae</taxon>
        <taxon>Pomacea</taxon>
    </lineage>
</organism>